<evidence type="ECO:0000256" key="5">
    <source>
        <dbReference type="ARBA" id="ARBA00022692"/>
    </source>
</evidence>
<dbReference type="OrthoDB" id="9776552at2"/>
<dbReference type="InterPro" id="IPR050640">
    <property type="entry name" value="Bact_2-comp_sensor_kinase"/>
</dbReference>
<accession>A0A4Y6URW2</accession>
<evidence type="ECO:0000256" key="10">
    <source>
        <dbReference type="ARBA" id="ARBA00023012"/>
    </source>
</evidence>
<gene>
    <name evidence="14" type="ORF">FFV09_05695</name>
</gene>
<dbReference type="Pfam" id="PF02518">
    <property type="entry name" value="HATPase_c"/>
    <property type="match status" value="1"/>
</dbReference>
<dbReference type="GO" id="GO:0000155">
    <property type="term" value="F:phosphorelay sensor kinase activity"/>
    <property type="evidence" value="ECO:0007669"/>
    <property type="project" value="InterPro"/>
</dbReference>
<dbReference type="Gene3D" id="3.30.565.10">
    <property type="entry name" value="Histidine kinase-like ATPase, C-terminal domain"/>
    <property type="match status" value="1"/>
</dbReference>
<feature type="domain" description="HAMP" evidence="13">
    <location>
        <begin position="325"/>
        <end position="379"/>
    </location>
</feature>
<dbReference type="InterPro" id="IPR036890">
    <property type="entry name" value="HATPase_C_sf"/>
</dbReference>
<evidence type="ECO:0000256" key="6">
    <source>
        <dbReference type="ARBA" id="ARBA00022741"/>
    </source>
</evidence>
<dbReference type="Gene3D" id="6.10.340.10">
    <property type="match status" value="1"/>
</dbReference>
<dbReference type="Pfam" id="PF06580">
    <property type="entry name" value="His_kinase"/>
    <property type="match status" value="1"/>
</dbReference>
<keyword evidence="6" id="KW-0547">Nucleotide-binding</keyword>
<keyword evidence="3" id="KW-0597">Phosphoprotein</keyword>
<dbReference type="InterPro" id="IPR003594">
    <property type="entry name" value="HATPase_dom"/>
</dbReference>
<feature type="transmembrane region" description="Helical" evidence="12">
    <location>
        <begin position="13"/>
        <end position="37"/>
    </location>
</feature>
<dbReference type="Proteomes" id="UP000316968">
    <property type="component" value="Chromosome"/>
</dbReference>
<evidence type="ECO:0000256" key="1">
    <source>
        <dbReference type="ARBA" id="ARBA00004651"/>
    </source>
</evidence>
<organism evidence="14 15">
    <name type="scientific">Saccharibacillus brassicae</name>
    <dbReference type="NCBI Taxonomy" id="2583377"/>
    <lineage>
        <taxon>Bacteria</taxon>
        <taxon>Bacillati</taxon>
        <taxon>Bacillota</taxon>
        <taxon>Bacilli</taxon>
        <taxon>Bacillales</taxon>
        <taxon>Paenibacillaceae</taxon>
        <taxon>Saccharibacillus</taxon>
    </lineage>
</organism>
<keyword evidence="2" id="KW-1003">Cell membrane</keyword>
<keyword evidence="15" id="KW-1185">Reference proteome</keyword>
<evidence type="ECO:0000256" key="9">
    <source>
        <dbReference type="ARBA" id="ARBA00022989"/>
    </source>
</evidence>
<evidence type="ECO:0000256" key="11">
    <source>
        <dbReference type="ARBA" id="ARBA00023136"/>
    </source>
</evidence>
<evidence type="ECO:0000256" key="8">
    <source>
        <dbReference type="ARBA" id="ARBA00022840"/>
    </source>
</evidence>
<evidence type="ECO:0000256" key="3">
    <source>
        <dbReference type="ARBA" id="ARBA00022553"/>
    </source>
</evidence>
<dbReference type="GO" id="GO:0005886">
    <property type="term" value="C:plasma membrane"/>
    <property type="evidence" value="ECO:0007669"/>
    <property type="project" value="UniProtKB-SubCell"/>
</dbReference>
<dbReference type="Pfam" id="PF00672">
    <property type="entry name" value="HAMP"/>
    <property type="match status" value="1"/>
</dbReference>
<keyword evidence="5 12" id="KW-0812">Transmembrane</keyword>
<sequence length="602" mass="67656">MRAYWSRFHAQRLFVKLFFVMVVATVTVCVVTSLVTIRMSERLFTETFGITNSKVLNQIRTGMESFNDSVVNAASHASLNGTIKAYLSGGEGSAIRMAETYFGMNQQMKQTKSNVDAYNVGVTAVGINGRNYSTDRNYWPVPERRLLKHPLAQRTEAEPRRLIYQYDSEAAGEGGTYIPYIIASKALMERTSGYIYGTLYISIREDEFRRFYGNFTSAGNDVVILDAEGRIVSSNREELIGTVSKPLLGYARPAAEGDEVSRRNVDVFGRNSILLSSYIPEYDFYLVNLIDRDYAAGRVVNLRDLVLVGGLIVGAALLLVFLITRRQTRSLTVLVRQMSTVTEKNFDNYVRVTGAGGYEVQELGRAYNYMLDELNDYIAKLLQTQKERRNAELAALQRQINPHFLYNTLASIKILVQKGDKEAAAETINALISLLQNTISNVSETVTIEQELENMHNYVFINHARYGDRIRVNVFASPDCMHYRMPKLIIQPFIENAFFHAFNEKQSGMIYVLVSQADGRLVCEVSDNGDGMDDGGEWSAAADGTALPNPKSKRQLFTGIGVRNVHNRITLLYGEEYGITIDSRKGEGTKVRITLPLLTEEK</sequence>
<feature type="transmembrane region" description="Helical" evidence="12">
    <location>
        <begin position="305"/>
        <end position="324"/>
    </location>
</feature>
<dbReference type="PROSITE" id="PS50885">
    <property type="entry name" value="HAMP"/>
    <property type="match status" value="1"/>
</dbReference>
<dbReference type="EMBL" id="CP041217">
    <property type="protein sequence ID" value="QDH20393.1"/>
    <property type="molecule type" value="Genomic_DNA"/>
</dbReference>
<evidence type="ECO:0000313" key="14">
    <source>
        <dbReference type="EMBL" id="QDH20393.1"/>
    </source>
</evidence>
<evidence type="ECO:0000256" key="2">
    <source>
        <dbReference type="ARBA" id="ARBA00022475"/>
    </source>
</evidence>
<comment type="subcellular location">
    <subcellularLocation>
        <location evidence="1">Cell membrane</location>
        <topology evidence="1">Multi-pass membrane protein</topology>
    </subcellularLocation>
</comment>
<dbReference type="InterPro" id="IPR003660">
    <property type="entry name" value="HAMP_dom"/>
</dbReference>
<evidence type="ECO:0000256" key="4">
    <source>
        <dbReference type="ARBA" id="ARBA00022679"/>
    </source>
</evidence>
<reference evidence="14 15" key="1">
    <citation type="submission" date="2019-06" db="EMBL/GenBank/DDBJ databases">
        <title>Saccharibacillus brassicae sp. nov., an endophytic bacterium isolated from Chinese cabbage seeds (Brassica pekinensis).</title>
        <authorList>
            <person name="Jiang L."/>
            <person name="Lee J."/>
            <person name="Kim S.W."/>
        </authorList>
    </citation>
    <scope>NUCLEOTIDE SEQUENCE [LARGE SCALE GENOMIC DNA]</scope>
    <source>
        <strain evidence="15">KCTC 43072 / ATSA2</strain>
    </source>
</reference>
<dbReference type="SUPFAM" id="SSF55874">
    <property type="entry name" value="ATPase domain of HSP90 chaperone/DNA topoisomerase II/histidine kinase"/>
    <property type="match status" value="1"/>
</dbReference>
<name>A0A4Y6URW2_SACBS</name>
<dbReference type="SMART" id="SM00304">
    <property type="entry name" value="HAMP"/>
    <property type="match status" value="1"/>
</dbReference>
<keyword evidence="9 12" id="KW-1133">Transmembrane helix</keyword>
<dbReference type="RefSeq" id="WP_141446867.1">
    <property type="nucleotide sequence ID" value="NZ_CP041217.1"/>
</dbReference>
<keyword evidence="4" id="KW-0808">Transferase</keyword>
<keyword evidence="10" id="KW-0902">Two-component regulatory system</keyword>
<evidence type="ECO:0000256" key="7">
    <source>
        <dbReference type="ARBA" id="ARBA00022777"/>
    </source>
</evidence>
<evidence type="ECO:0000259" key="13">
    <source>
        <dbReference type="PROSITE" id="PS50885"/>
    </source>
</evidence>
<dbReference type="InterPro" id="IPR010559">
    <property type="entry name" value="Sig_transdc_His_kin_internal"/>
</dbReference>
<dbReference type="AlphaFoldDB" id="A0A4Y6URW2"/>
<keyword evidence="8" id="KW-0067">ATP-binding</keyword>
<evidence type="ECO:0000313" key="15">
    <source>
        <dbReference type="Proteomes" id="UP000316968"/>
    </source>
</evidence>
<keyword evidence="7 14" id="KW-0418">Kinase</keyword>
<protein>
    <submittedName>
        <fullName evidence="14">Sensor histidine kinase</fullName>
    </submittedName>
</protein>
<dbReference type="PANTHER" id="PTHR34220">
    <property type="entry name" value="SENSOR HISTIDINE KINASE YPDA"/>
    <property type="match status" value="1"/>
</dbReference>
<proteinExistence type="predicted"/>
<dbReference type="KEGG" id="saca:FFV09_05695"/>
<evidence type="ECO:0000256" key="12">
    <source>
        <dbReference type="SAM" id="Phobius"/>
    </source>
</evidence>
<dbReference type="CDD" id="cd06225">
    <property type="entry name" value="HAMP"/>
    <property type="match status" value="1"/>
</dbReference>
<dbReference type="PANTHER" id="PTHR34220:SF11">
    <property type="entry name" value="SENSOR PROTEIN KINASE HPTS"/>
    <property type="match status" value="1"/>
</dbReference>
<keyword evidence="11 12" id="KW-0472">Membrane</keyword>
<dbReference type="GO" id="GO:0005524">
    <property type="term" value="F:ATP binding"/>
    <property type="evidence" value="ECO:0007669"/>
    <property type="project" value="UniProtKB-KW"/>
</dbReference>